<evidence type="ECO:0000313" key="14">
    <source>
        <dbReference type="Proteomes" id="UP001321582"/>
    </source>
</evidence>
<comment type="function">
    <text evidence="10">Catalyzes the ATP- as well as the pyrophosphate-dependent phosphorylation of a specific serine residue in HPr, a phosphocarrier protein of the phosphoenolpyruvate-dependent sugar phosphotransferase system (PTS). HprK/P also catalyzes the pyrophosphate-producing, inorganic phosphate-dependent dephosphorylation (phosphorolysis) of seryl-phosphorylated HPr (P-Ser-HPr).</text>
</comment>
<feature type="binding site" evidence="10">
    <location>
        <position position="533"/>
    </location>
    <ligand>
        <name>Mg(2+)</name>
        <dbReference type="ChEBI" id="CHEBI:18420"/>
    </ligand>
</feature>
<keyword evidence="8 10" id="KW-0511">Multifunctional enzyme</keyword>
<comment type="cofactor">
    <cofactor evidence="10">
        <name>Mg(2+)</name>
        <dbReference type="ChEBI" id="CHEBI:18420"/>
    </cofactor>
</comment>
<evidence type="ECO:0000256" key="6">
    <source>
        <dbReference type="ARBA" id="ARBA00022777"/>
    </source>
</evidence>
<dbReference type="GO" id="GO:0004712">
    <property type="term" value="F:protein serine/threonine/tyrosine kinase activity"/>
    <property type="evidence" value="ECO:0007669"/>
    <property type="project" value="UniProtKB-UniRule"/>
</dbReference>
<dbReference type="EMBL" id="AP027059">
    <property type="protein sequence ID" value="BDU50984.1"/>
    <property type="molecule type" value="Genomic_DNA"/>
</dbReference>
<dbReference type="SUPFAM" id="SSF75138">
    <property type="entry name" value="HprK N-terminal domain-like"/>
    <property type="match status" value="2"/>
</dbReference>
<feature type="domain" description="HPr(Ser) kinase/phosphorylase N-terminal" evidence="11">
    <location>
        <begin position="333"/>
        <end position="459"/>
    </location>
</feature>
<dbReference type="GO" id="GO:0006109">
    <property type="term" value="P:regulation of carbohydrate metabolic process"/>
    <property type="evidence" value="ECO:0007669"/>
    <property type="project" value="UniProtKB-UniRule"/>
</dbReference>
<dbReference type="PANTHER" id="PTHR30305:SF1">
    <property type="entry name" value="HPR KINASE_PHOSPHORYLASE"/>
    <property type="match status" value="1"/>
</dbReference>
<dbReference type="InterPro" id="IPR011104">
    <property type="entry name" value="Hpr_kin/Pase_C"/>
</dbReference>
<feature type="region of interest" description="Important for the catalytic mechanism of both phosphorylation and dephosphorylation" evidence="10">
    <location>
        <begin position="532"/>
        <end position="541"/>
    </location>
</feature>
<keyword evidence="10" id="KW-0460">Magnesium</keyword>
<keyword evidence="7 10" id="KW-0067">ATP-binding</keyword>
<protein>
    <recommendedName>
        <fullName evidence="10">HPr kinase/phosphorylase</fullName>
        <shortName evidence="10">HPrK/P</shortName>
        <ecNumber evidence="10">2.7.11.-</ecNumber>
        <ecNumber evidence="10">2.7.4.-</ecNumber>
    </recommendedName>
    <alternativeName>
        <fullName evidence="10">HPr(Ser) kinase/phosphorylase</fullName>
    </alternativeName>
</protein>
<evidence type="ECO:0000256" key="2">
    <source>
        <dbReference type="ARBA" id="ARBA00006883"/>
    </source>
</evidence>
<proteinExistence type="inferred from homology"/>
<keyword evidence="6 10" id="KW-0418">Kinase</keyword>
<feature type="domain" description="HPr kinase/phosphorylase C-terminal" evidence="12">
    <location>
        <begin position="463"/>
        <end position="625"/>
    </location>
</feature>
<dbReference type="InterPro" id="IPR028979">
    <property type="entry name" value="Ser_kin/Pase_Hpr-like_N_sf"/>
</dbReference>
<sequence length="653" mass="74505">MEKVVSLEQLANELDLEVLTGEKLLNSEIVLSELYKPGIELTGDITVMETESEKCIHLLGKDEMRYLYSLDEEIRKYNLVHYMNGEFPCVIVGDNIKVENDFLDIAKISSKPILKTEKSLEAIIKKLKNYLEKELAPEIILNKFIFLEVFGTGILIYGEEAAKLGTTIELLGKGHRFITDQLLVVKKISNDTIIGENGFLSEADESNIKYFFRLTKNNEINIIDYFGIGATRKSKEIDLIVKLENWQEGKYYDRLGLGEETQYLLGIKVPKLTIPVRQGRNLSIIVETAAINERLKKTGKHSAIYFMEETNKLIKDNSRRKNDGDDKMLNFMTVKYLKDKIGLKVLNGESLLENKKIYKKYLHRPALEFTGFFDVLEETGKNRIQILSGAELKYVDRMAQEKREEYFSKYLSYDFPCIVISGVKTVPEYFSDAIKRYNKILLLTEKNISESHEKITELLEKFFAPTLTMHGVLVEVFGFGVLLVGKSGIGKSETALELIHRGHRLIADDAVKVVKYPDGRLVGSADKIPYFMEIRGLGIIDIKTLYGLGSVRDKKQIDMIIELKELKSNAYISQADYNEETLKILETDIPKIELYISSGRNAASMVEIATMNVRAKKVGYDSSADYLHNYKNLKKIEEKTDEIVGNLKNIMDN</sequence>
<gene>
    <name evidence="10 13" type="primary">hprK</name>
    <name evidence="13" type="ORF">HLVA_15530</name>
</gene>
<feature type="region of interest" description="Important for the catalytic mechanism of dephosphorylation" evidence="10">
    <location>
        <begin position="595"/>
        <end position="600"/>
    </location>
</feature>
<evidence type="ECO:0000313" key="13">
    <source>
        <dbReference type="EMBL" id="BDU50984.1"/>
    </source>
</evidence>
<dbReference type="EC" id="2.7.11.-" evidence="10"/>
<comment type="domain">
    <text evidence="10">The Walker A ATP-binding motif also binds Pi and PPi.</text>
</comment>
<feature type="active site" evidence="10">
    <location>
        <position position="470"/>
    </location>
</feature>
<comment type="similarity">
    <text evidence="2 10">Belongs to the HPrK/P family.</text>
</comment>
<dbReference type="SUPFAM" id="SSF53795">
    <property type="entry name" value="PEP carboxykinase-like"/>
    <property type="match status" value="2"/>
</dbReference>
<dbReference type="Proteomes" id="UP001321582">
    <property type="component" value="Chromosome"/>
</dbReference>
<dbReference type="GO" id="GO:0004674">
    <property type="term" value="F:protein serine/threonine kinase activity"/>
    <property type="evidence" value="ECO:0007669"/>
    <property type="project" value="UniProtKB-KW"/>
</dbReference>
<evidence type="ECO:0000256" key="7">
    <source>
        <dbReference type="ARBA" id="ARBA00022840"/>
    </source>
</evidence>
<dbReference type="EC" id="2.7.4.-" evidence="10"/>
<evidence type="ECO:0000256" key="9">
    <source>
        <dbReference type="ARBA" id="ARBA00047657"/>
    </source>
</evidence>
<accession>A0AAU9DJG7</accession>
<dbReference type="GO" id="GO:0000155">
    <property type="term" value="F:phosphorelay sensor kinase activity"/>
    <property type="evidence" value="ECO:0007669"/>
    <property type="project" value="InterPro"/>
</dbReference>
<feature type="active site" description="Proton acceptor; for phosphorylation activity. Proton donor; for dephosphorylation activity" evidence="10">
    <location>
        <position position="509"/>
    </location>
</feature>
<dbReference type="Pfam" id="PF02603">
    <property type="entry name" value="Hpr_kinase_N"/>
    <property type="match status" value="2"/>
</dbReference>
<comment type="caution">
    <text evidence="10">Lacks conserved residue(s) required for the propagation of feature annotation.</text>
</comment>
<reference evidence="13 14" key="1">
    <citation type="submission" date="2022-11" db="EMBL/GenBank/DDBJ databases">
        <title>Haliovirga abyssi gen. nov., sp. nov., a mesophilic fermentative bacterium isolated from the Iheya North hydrothermal field and the proposal of Haliovirgaceae fam. nov.</title>
        <authorList>
            <person name="Miyazaki U."/>
            <person name="Tame A."/>
            <person name="Miyazaki J."/>
            <person name="Takai K."/>
            <person name="Sawayama S."/>
            <person name="Kitajima M."/>
            <person name="Okamoto A."/>
            <person name="Nakagawa S."/>
        </authorList>
    </citation>
    <scope>NUCLEOTIDE SEQUENCE [LARGE SCALE GENOMIC DNA]</scope>
    <source>
        <strain evidence="13 14">IC12</strain>
    </source>
</reference>
<evidence type="ECO:0000256" key="8">
    <source>
        <dbReference type="ARBA" id="ARBA00023268"/>
    </source>
</evidence>
<dbReference type="PANTHER" id="PTHR30305">
    <property type="entry name" value="PROTEIN YJDM-RELATED"/>
    <property type="match status" value="1"/>
</dbReference>
<dbReference type="HAMAP" id="MF_01249">
    <property type="entry name" value="HPr_kinase"/>
    <property type="match status" value="1"/>
</dbReference>
<comment type="miscellaneous">
    <text evidence="10">Both phosphorylation and phosphorolysis are carried out by the same active site and suggest a common mechanism for both reactions.</text>
</comment>
<evidence type="ECO:0000256" key="3">
    <source>
        <dbReference type="ARBA" id="ARBA00022527"/>
    </source>
</evidence>
<dbReference type="InterPro" id="IPR003755">
    <property type="entry name" value="HPr(Ser)_kin/Pase"/>
</dbReference>
<keyword evidence="10" id="KW-0479">Metal-binding</keyword>
<comment type="catalytic activity">
    <reaction evidence="1 10">
        <text>[HPr protein]-L-serine + ATP = [HPr protein]-O-phospho-L-serine + ADP + H(+)</text>
        <dbReference type="Rhea" id="RHEA:46600"/>
        <dbReference type="Rhea" id="RHEA-COMP:11602"/>
        <dbReference type="Rhea" id="RHEA-COMP:11603"/>
        <dbReference type="ChEBI" id="CHEBI:15378"/>
        <dbReference type="ChEBI" id="CHEBI:29999"/>
        <dbReference type="ChEBI" id="CHEBI:30616"/>
        <dbReference type="ChEBI" id="CHEBI:83421"/>
        <dbReference type="ChEBI" id="CHEBI:456216"/>
    </reaction>
</comment>
<evidence type="ECO:0000259" key="11">
    <source>
        <dbReference type="Pfam" id="PF02603"/>
    </source>
</evidence>
<keyword evidence="3 10" id="KW-0723">Serine/threonine-protein kinase</keyword>
<feature type="binding site" evidence="10">
    <location>
        <position position="492"/>
    </location>
    <ligand>
        <name>Mg(2+)</name>
        <dbReference type="ChEBI" id="CHEBI:18420"/>
    </ligand>
</feature>
<name>A0AAU9DJG7_9FUSO</name>
<comment type="catalytic activity">
    <reaction evidence="9 10">
        <text>[HPr protein]-O-phospho-L-serine + phosphate + H(+) = [HPr protein]-L-serine + diphosphate</text>
        <dbReference type="Rhea" id="RHEA:46604"/>
        <dbReference type="Rhea" id="RHEA-COMP:11602"/>
        <dbReference type="Rhea" id="RHEA-COMP:11603"/>
        <dbReference type="ChEBI" id="CHEBI:15378"/>
        <dbReference type="ChEBI" id="CHEBI:29999"/>
        <dbReference type="ChEBI" id="CHEBI:33019"/>
        <dbReference type="ChEBI" id="CHEBI:43474"/>
        <dbReference type="ChEBI" id="CHEBI:83421"/>
    </reaction>
</comment>
<dbReference type="KEGG" id="haby:HLVA_15530"/>
<dbReference type="GO" id="GO:0000287">
    <property type="term" value="F:magnesium ion binding"/>
    <property type="evidence" value="ECO:0007669"/>
    <property type="project" value="UniProtKB-UniRule"/>
</dbReference>
<comment type="subunit">
    <text evidence="10">Homohexamer.</text>
</comment>
<dbReference type="InterPro" id="IPR027417">
    <property type="entry name" value="P-loop_NTPase"/>
</dbReference>
<dbReference type="Pfam" id="PF07475">
    <property type="entry name" value="Hpr_kinase_C"/>
    <property type="match status" value="2"/>
</dbReference>
<dbReference type="Gene3D" id="3.40.1390.20">
    <property type="entry name" value="HprK N-terminal domain-like"/>
    <property type="match status" value="2"/>
</dbReference>
<dbReference type="AlphaFoldDB" id="A0AAU9DJG7"/>
<organism evidence="13 14">
    <name type="scientific">Haliovirga abyssi</name>
    <dbReference type="NCBI Taxonomy" id="2996794"/>
    <lineage>
        <taxon>Bacteria</taxon>
        <taxon>Fusobacteriati</taxon>
        <taxon>Fusobacteriota</taxon>
        <taxon>Fusobacteriia</taxon>
        <taxon>Fusobacteriales</taxon>
        <taxon>Haliovirgaceae</taxon>
        <taxon>Haliovirga</taxon>
    </lineage>
</organism>
<dbReference type="InterPro" id="IPR011126">
    <property type="entry name" value="Hpr_kin/Pase_Hpr_N"/>
</dbReference>
<feature type="binding site" evidence="10">
    <location>
        <begin position="485"/>
        <end position="492"/>
    </location>
    <ligand>
        <name>ATP</name>
        <dbReference type="ChEBI" id="CHEBI:30616"/>
    </ligand>
</feature>
<dbReference type="CDD" id="cd01918">
    <property type="entry name" value="HprK_C"/>
    <property type="match status" value="2"/>
</dbReference>
<evidence type="ECO:0000256" key="10">
    <source>
        <dbReference type="HAMAP-Rule" id="MF_01249"/>
    </source>
</evidence>
<dbReference type="NCBIfam" id="TIGR00679">
    <property type="entry name" value="hpr-ser"/>
    <property type="match status" value="1"/>
</dbReference>
<feature type="domain" description="HPr(Ser) kinase/phosphorylase N-terminal" evidence="11">
    <location>
        <begin position="5"/>
        <end position="131"/>
    </location>
</feature>
<dbReference type="RefSeq" id="WP_307903830.1">
    <property type="nucleotide sequence ID" value="NZ_AP027059.1"/>
</dbReference>
<evidence type="ECO:0000256" key="1">
    <source>
        <dbReference type="ARBA" id="ARBA00001120"/>
    </source>
</evidence>
<feature type="domain" description="HPr kinase/phosphorylase C-terminal" evidence="12">
    <location>
        <begin position="145"/>
        <end position="308"/>
    </location>
</feature>
<evidence type="ECO:0000256" key="4">
    <source>
        <dbReference type="ARBA" id="ARBA00022679"/>
    </source>
</evidence>
<dbReference type="Gene3D" id="3.40.50.300">
    <property type="entry name" value="P-loop containing nucleotide triphosphate hydrolases"/>
    <property type="match status" value="2"/>
</dbReference>
<evidence type="ECO:0000259" key="12">
    <source>
        <dbReference type="Pfam" id="PF07475"/>
    </source>
</evidence>
<feature type="active site" evidence="10">
    <location>
        <position position="491"/>
    </location>
</feature>
<dbReference type="GO" id="GO:0005524">
    <property type="term" value="F:ATP binding"/>
    <property type="evidence" value="ECO:0007669"/>
    <property type="project" value="UniProtKB-UniRule"/>
</dbReference>
<keyword evidence="14" id="KW-1185">Reference proteome</keyword>
<evidence type="ECO:0000256" key="5">
    <source>
        <dbReference type="ARBA" id="ARBA00022741"/>
    </source>
</evidence>
<keyword evidence="4 10" id="KW-0808">Transferase</keyword>
<keyword evidence="5 10" id="KW-0547">Nucleotide-binding</keyword>